<dbReference type="InterPro" id="IPR050218">
    <property type="entry name" value="LptD"/>
</dbReference>
<dbReference type="InterPro" id="IPR020889">
    <property type="entry name" value="LipoPS_assembly_LptD"/>
</dbReference>
<sequence length="782" mass="86124">MAVVMGLAWVTPAQAQIGNVTRADGDLKLAADSPFRDPDIIYLEADTLTNDEATQILTAEGSVEGRYQDRTLRADRVVYNLTTGQVIASGNVVLVQADGSSQYADKLELSNELEAGTATDFVARLPSGAVTAARFVARGKNGEVELYNAYYTACEVCAEKPNPTWRIKARRVTQDDESRTVRYRDATFELFGLPVFYTPFLAHPDPSADRASGILTPFAGYSEATGFNARVPYYWAIDDYTEATITPRVYSKVNPLMEYQFARQFHTGRIEIDGSFTYGSAFDRNGNSFDDASLFRNPDGAPIGKRWRSHFFAKGLFAPSDFWTYGFGLQFTTDDNYLARYSLDEQRQTQGLYEGESLRNTSQAFVIGQNDNTSVTVSTVGFQDLRDRITQRDDGTYSVSTSDDGRLPILAPRIELKHYINDPIIGGRLKASSNVTVLTRETGSDYTRATAGLDYSKTWVAPGGIEVKPFGNIRTDYIAISTDSDITPDVEDPQFSRVLGQGGVDIRYPFIKIGDKVNWTLEPRIQVTQSFGDPKLDEFAVGDTNSFVLSEDAGNADLDGALLWQSNKSSGFDFWQEGTRIDVGGSVAASWGKRSSAEIFAGQSFSSGSNGTAIDGLSNEDGGFLLGSGLEGKQSDIVGEATLKLGNLIKSQTRLRYNEDTNDLTRIDTQLNLRTKWVSAGARYFKLNDASRQLIETPGAPPEEISGNIRLRFSENWSTSFQANHDLDSDKTRSLGLGLRYEDDCTLIELLYTRNDFSNDAVRNQGGIGIRVSLLTLGEFGD</sequence>
<dbReference type="Proteomes" id="UP000600865">
    <property type="component" value="Unassembled WGS sequence"/>
</dbReference>
<keyword evidence="5" id="KW-1185">Reference proteome</keyword>
<name>A0A918NG73_9PROT</name>
<dbReference type="EMBL" id="BMYV01000001">
    <property type="protein sequence ID" value="GGX64743.1"/>
    <property type="molecule type" value="Genomic_DNA"/>
</dbReference>
<comment type="function">
    <text evidence="1">Involved in the assembly of lipopolysaccharide (LPS) at the surface of the outer membrane.</text>
</comment>
<dbReference type="InterPro" id="IPR007543">
    <property type="entry name" value="LptD_C"/>
</dbReference>
<keyword evidence="1" id="KW-0998">Cell outer membrane</keyword>
<feature type="domain" description="LPS-assembly protein LptD central" evidence="3">
    <location>
        <begin position="189"/>
        <end position="253"/>
    </location>
</feature>
<reference evidence="4 5" key="1">
    <citation type="journal article" date="2014" name="Int. J. Syst. Evol. Microbiol.">
        <title>Complete genome sequence of Corynebacterium casei LMG S-19264T (=DSM 44701T), isolated from a smear-ripened cheese.</title>
        <authorList>
            <consortium name="US DOE Joint Genome Institute (JGI-PGF)"/>
            <person name="Walter F."/>
            <person name="Albersmeier A."/>
            <person name="Kalinowski J."/>
            <person name="Ruckert C."/>
        </authorList>
    </citation>
    <scope>NUCLEOTIDE SEQUENCE [LARGE SCALE GENOMIC DNA]</scope>
    <source>
        <strain evidence="4 5">KCTC 23968</strain>
    </source>
</reference>
<dbReference type="PANTHER" id="PTHR30189">
    <property type="entry name" value="LPS-ASSEMBLY PROTEIN"/>
    <property type="match status" value="1"/>
</dbReference>
<dbReference type="Gene3D" id="2.60.450.10">
    <property type="entry name" value="Lipopolysaccharide (LPS) transport protein A like domain"/>
    <property type="match status" value="1"/>
</dbReference>
<accession>A0A918NG73</accession>
<organism evidence="4 5">
    <name type="scientific">Litorimonas cladophorae</name>
    <dbReference type="NCBI Taxonomy" id="1220491"/>
    <lineage>
        <taxon>Bacteria</taxon>
        <taxon>Pseudomonadati</taxon>
        <taxon>Pseudomonadota</taxon>
        <taxon>Alphaproteobacteria</taxon>
        <taxon>Maricaulales</taxon>
        <taxon>Robiginitomaculaceae</taxon>
    </lineage>
</organism>
<dbReference type="GO" id="GO:0043165">
    <property type="term" value="P:Gram-negative-bacterium-type cell outer membrane assembly"/>
    <property type="evidence" value="ECO:0007669"/>
    <property type="project" value="UniProtKB-UniRule"/>
</dbReference>
<dbReference type="GO" id="GO:1990351">
    <property type="term" value="C:transporter complex"/>
    <property type="evidence" value="ECO:0007669"/>
    <property type="project" value="TreeGrafter"/>
</dbReference>
<comment type="caution">
    <text evidence="1">Lacks conserved residue(s) required for the propagation of feature annotation.</text>
</comment>
<evidence type="ECO:0000313" key="5">
    <source>
        <dbReference type="Proteomes" id="UP000600865"/>
    </source>
</evidence>
<dbReference type="PANTHER" id="PTHR30189:SF1">
    <property type="entry name" value="LPS-ASSEMBLY PROTEIN LPTD"/>
    <property type="match status" value="1"/>
</dbReference>
<protein>
    <recommendedName>
        <fullName evidence="1">LPS-assembly protein LptD</fullName>
    </recommendedName>
</protein>
<comment type="subcellular location">
    <subcellularLocation>
        <location evidence="1">Cell outer membrane</location>
    </subcellularLocation>
</comment>
<evidence type="ECO:0000256" key="1">
    <source>
        <dbReference type="HAMAP-Rule" id="MF_01411"/>
    </source>
</evidence>
<evidence type="ECO:0000259" key="2">
    <source>
        <dbReference type="Pfam" id="PF04453"/>
    </source>
</evidence>
<dbReference type="GO" id="GO:0015920">
    <property type="term" value="P:lipopolysaccharide transport"/>
    <property type="evidence" value="ECO:0007669"/>
    <property type="project" value="InterPro"/>
</dbReference>
<dbReference type="HAMAP" id="MF_01411">
    <property type="entry name" value="LPS_assembly_LptD"/>
    <property type="match status" value="1"/>
</dbReference>
<keyword evidence="1" id="KW-0472">Membrane</keyword>
<gene>
    <name evidence="1 4" type="primary">lptD</name>
    <name evidence="4" type="ORF">GCM10011309_13720</name>
</gene>
<comment type="similarity">
    <text evidence="1">Belongs to the LptD family.</text>
</comment>
<dbReference type="Pfam" id="PF04453">
    <property type="entry name" value="LptD"/>
    <property type="match status" value="1"/>
</dbReference>
<keyword evidence="1" id="KW-0732">Signal</keyword>
<feature type="domain" description="LptD C-terminal" evidence="2">
    <location>
        <begin position="308"/>
        <end position="717"/>
    </location>
</feature>
<dbReference type="InterPro" id="IPR045659">
    <property type="entry name" value="LptD_2"/>
</dbReference>
<dbReference type="AlphaFoldDB" id="A0A918NG73"/>
<comment type="caution">
    <text evidence="4">The sequence shown here is derived from an EMBL/GenBank/DDBJ whole genome shotgun (WGS) entry which is preliminary data.</text>
</comment>
<dbReference type="GO" id="GO:0009279">
    <property type="term" value="C:cell outer membrane"/>
    <property type="evidence" value="ECO:0007669"/>
    <property type="project" value="UniProtKB-SubCell"/>
</dbReference>
<comment type="subunit">
    <text evidence="1">Component of the lipopolysaccharide transport and assembly complex.</text>
</comment>
<dbReference type="Pfam" id="PF19838">
    <property type="entry name" value="LptD_2"/>
    <property type="match status" value="1"/>
</dbReference>
<evidence type="ECO:0000259" key="3">
    <source>
        <dbReference type="Pfam" id="PF19838"/>
    </source>
</evidence>
<evidence type="ECO:0000313" key="4">
    <source>
        <dbReference type="EMBL" id="GGX64743.1"/>
    </source>
</evidence>
<proteinExistence type="inferred from homology"/>